<accession>A0ABY7F4U6</accession>
<evidence type="ECO:0000313" key="1">
    <source>
        <dbReference type="EMBL" id="WAR15728.1"/>
    </source>
</evidence>
<feature type="non-terminal residue" evidence="1">
    <location>
        <position position="1"/>
    </location>
</feature>
<protein>
    <submittedName>
        <fullName evidence="1">Uncharacterized protein</fullName>
    </submittedName>
</protein>
<gene>
    <name evidence="1" type="ORF">MAR_005833</name>
</gene>
<keyword evidence="2" id="KW-1185">Reference proteome</keyword>
<reference evidence="1" key="1">
    <citation type="submission" date="2022-11" db="EMBL/GenBank/DDBJ databases">
        <title>Centuries of genome instability and evolution in soft-shell clam transmissible cancer (bioRxiv).</title>
        <authorList>
            <person name="Hart S.F.M."/>
            <person name="Yonemitsu M.A."/>
            <person name="Giersch R.M."/>
            <person name="Beal B.F."/>
            <person name="Arriagada G."/>
            <person name="Davis B.W."/>
            <person name="Ostrander E.A."/>
            <person name="Goff S.P."/>
            <person name="Metzger M.J."/>
        </authorList>
    </citation>
    <scope>NUCLEOTIDE SEQUENCE</scope>
    <source>
        <strain evidence="1">MELC-2E11</strain>
        <tissue evidence="1">Siphon/mantle</tissue>
    </source>
</reference>
<dbReference type="Proteomes" id="UP001164746">
    <property type="component" value="Chromosome 9"/>
</dbReference>
<name>A0ABY7F4U6_MYAAR</name>
<sequence length="96" mass="10784">TGKPDKTSLSESRGIARNNTAFHIRACSCRQLDHRAEKTYKSIIVEVHVDATGRRRTIPDDPYLICATGSIRLKKTTHQWFYAVQLVCDSPALKAV</sequence>
<organism evidence="1 2">
    <name type="scientific">Mya arenaria</name>
    <name type="common">Soft-shell clam</name>
    <dbReference type="NCBI Taxonomy" id="6604"/>
    <lineage>
        <taxon>Eukaryota</taxon>
        <taxon>Metazoa</taxon>
        <taxon>Spiralia</taxon>
        <taxon>Lophotrochozoa</taxon>
        <taxon>Mollusca</taxon>
        <taxon>Bivalvia</taxon>
        <taxon>Autobranchia</taxon>
        <taxon>Heteroconchia</taxon>
        <taxon>Euheterodonta</taxon>
        <taxon>Imparidentia</taxon>
        <taxon>Neoheterodontei</taxon>
        <taxon>Myida</taxon>
        <taxon>Myoidea</taxon>
        <taxon>Myidae</taxon>
        <taxon>Mya</taxon>
    </lineage>
</organism>
<proteinExistence type="predicted"/>
<dbReference type="EMBL" id="CP111020">
    <property type="protein sequence ID" value="WAR15728.1"/>
    <property type="molecule type" value="Genomic_DNA"/>
</dbReference>
<evidence type="ECO:0000313" key="2">
    <source>
        <dbReference type="Proteomes" id="UP001164746"/>
    </source>
</evidence>